<feature type="signal peptide" evidence="1">
    <location>
        <begin position="1"/>
        <end position="22"/>
    </location>
</feature>
<protein>
    <submittedName>
        <fullName evidence="2">Uncharacterized protein</fullName>
    </submittedName>
</protein>
<dbReference type="STRING" id="133385.A0A2T9YF67"/>
<accession>A0A2T9YF67</accession>
<reference evidence="2 3" key="1">
    <citation type="journal article" date="2018" name="MBio">
        <title>Comparative Genomics Reveals the Core Gene Toolbox for the Fungus-Insect Symbiosis.</title>
        <authorList>
            <person name="Wang Y."/>
            <person name="Stata M."/>
            <person name="Wang W."/>
            <person name="Stajich J.E."/>
            <person name="White M.M."/>
            <person name="Moncalvo J.M."/>
        </authorList>
    </citation>
    <scope>NUCLEOTIDE SEQUENCE [LARGE SCALE GENOMIC DNA]</scope>
    <source>
        <strain evidence="2 3">SWE-8-4</strain>
    </source>
</reference>
<evidence type="ECO:0000313" key="3">
    <source>
        <dbReference type="Proteomes" id="UP000245383"/>
    </source>
</evidence>
<gene>
    <name evidence="2" type="ORF">BB561_004623</name>
</gene>
<name>A0A2T9YF67_9FUNG</name>
<feature type="chain" id="PRO_5015415566" evidence="1">
    <location>
        <begin position="23"/>
        <end position="134"/>
    </location>
</feature>
<evidence type="ECO:0000256" key="1">
    <source>
        <dbReference type="SAM" id="SignalP"/>
    </source>
</evidence>
<dbReference type="Proteomes" id="UP000245383">
    <property type="component" value="Unassembled WGS sequence"/>
</dbReference>
<keyword evidence="1" id="KW-0732">Signal</keyword>
<proteinExistence type="predicted"/>
<comment type="caution">
    <text evidence="2">The sequence shown here is derived from an EMBL/GenBank/DDBJ whole genome shotgun (WGS) entry which is preliminary data.</text>
</comment>
<sequence length="134" mass="14053">MKTSLSATAIAAAFLSLSTVKGFLDIFCGRPHQQPDLLSGLQQAGVVGVKCRLGYIGHDCDLYKPEDVAKLSCFLKGKPGMSKQGVFLINDKENTGKLSAAANVAPAPGGLRASCPLIVDIQKCMNKCVDDALA</sequence>
<dbReference type="AlphaFoldDB" id="A0A2T9YF67"/>
<organism evidence="2 3">
    <name type="scientific">Smittium simulii</name>
    <dbReference type="NCBI Taxonomy" id="133385"/>
    <lineage>
        <taxon>Eukaryota</taxon>
        <taxon>Fungi</taxon>
        <taxon>Fungi incertae sedis</taxon>
        <taxon>Zoopagomycota</taxon>
        <taxon>Kickxellomycotina</taxon>
        <taxon>Harpellomycetes</taxon>
        <taxon>Harpellales</taxon>
        <taxon>Legeriomycetaceae</taxon>
        <taxon>Smittium</taxon>
    </lineage>
</organism>
<evidence type="ECO:0000313" key="2">
    <source>
        <dbReference type="EMBL" id="PVU90973.1"/>
    </source>
</evidence>
<dbReference type="EMBL" id="MBFR01000228">
    <property type="protein sequence ID" value="PVU90973.1"/>
    <property type="molecule type" value="Genomic_DNA"/>
</dbReference>
<keyword evidence="3" id="KW-1185">Reference proteome</keyword>